<feature type="region of interest" description="Disordered" evidence="1">
    <location>
        <begin position="22"/>
        <end position="48"/>
    </location>
</feature>
<dbReference type="AlphaFoldDB" id="A0A6N7LVH5"/>
<dbReference type="Proteomes" id="UP000469421">
    <property type="component" value="Unassembled WGS sequence"/>
</dbReference>
<reference evidence="3 4" key="1">
    <citation type="submission" date="2019-10" db="EMBL/GenBank/DDBJ databases">
        <title>Alcanivorax sp.PA15-N-34 draft genome sequence.</title>
        <authorList>
            <person name="Liao X."/>
            <person name="Shao Z."/>
        </authorList>
    </citation>
    <scope>NUCLEOTIDE SEQUENCE [LARGE SCALE GENOMIC DNA]</scope>
    <source>
        <strain evidence="3 4">PA15-N-34</strain>
    </source>
</reference>
<feature type="region of interest" description="Disordered" evidence="1">
    <location>
        <begin position="102"/>
        <end position="121"/>
    </location>
</feature>
<accession>A0A6N7LVH5</accession>
<evidence type="ECO:0000256" key="2">
    <source>
        <dbReference type="SAM" id="Phobius"/>
    </source>
</evidence>
<evidence type="ECO:0000256" key="1">
    <source>
        <dbReference type="SAM" id="MobiDB-lite"/>
    </source>
</evidence>
<keyword evidence="2" id="KW-0472">Membrane</keyword>
<dbReference type="RefSeq" id="WP_153502086.1">
    <property type="nucleotide sequence ID" value="NZ_WIRE01000002.1"/>
</dbReference>
<feature type="transmembrane region" description="Helical" evidence="2">
    <location>
        <begin position="56"/>
        <end position="75"/>
    </location>
</feature>
<sequence>MAKLPENKERRLQGLNQDVLAVSAPVEPASNEPVPLRTNRRQQPVSVSESSRSGTVWLALGIACVALLLAVWQWVSNMQLGREMSELKAQYYQLASTVEKAADAEPRTVREPAASGGPVDASALANLRDDLRELSSRVRTLSVAVAKAGQDDGETVKLEKRIAEVESSLKAVSGRVTTLASRPAPTAAPAPAPTTVKAAADPRVDALQTKVTKIDKDLQALYRILQGG</sequence>
<keyword evidence="2" id="KW-1133">Transmembrane helix</keyword>
<proteinExistence type="predicted"/>
<protein>
    <submittedName>
        <fullName evidence="3">Uncharacterized protein</fullName>
    </submittedName>
</protein>
<keyword evidence="4" id="KW-1185">Reference proteome</keyword>
<dbReference type="EMBL" id="WIRE01000002">
    <property type="protein sequence ID" value="MQX54508.1"/>
    <property type="molecule type" value="Genomic_DNA"/>
</dbReference>
<evidence type="ECO:0000313" key="3">
    <source>
        <dbReference type="EMBL" id="MQX54508.1"/>
    </source>
</evidence>
<gene>
    <name evidence="3" type="ORF">GFN93_14735</name>
</gene>
<organism evidence="3 4">
    <name type="scientific">Alcanivorax sediminis</name>
    <dbReference type="NCBI Taxonomy" id="2663008"/>
    <lineage>
        <taxon>Bacteria</taxon>
        <taxon>Pseudomonadati</taxon>
        <taxon>Pseudomonadota</taxon>
        <taxon>Gammaproteobacteria</taxon>
        <taxon>Oceanospirillales</taxon>
        <taxon>Alcanivoracaceae</taxon>
        <taxon>Alcanivorax</taxon>
    </lineage>
</organism>
<evidence type="ECO:0000313" key="4">
    <source>
        <dbReference type="Proteomes" id="UP000469421"/>
    </source>
</evidence>
<dbReference type="Gene3D" id="1.20.5.340">
    <property type="match status" value="1"/>
</dbReference>
<name>A0A6N7LVH5_9GAMM</name>
<keyword evidence="2" id="KW-0812">Transmembrane</keyword>
<comment type="caution">
    <text evidence="3">The sequence shown here is derived from an EMBL/GenBank/DDBJ whole genome shotgun (WGS) entry which is preliminary data.</text>
</comment>